<evidence type="ECO:0000313" key="2">
    <source>
        <dbReference type="Proteomes" id="UP000215590"/>
    </source>
</evidence>
<keyword evidence="2" id="KW-1185">Reference proteome</keyword>
<protein>
    <submittedName>
        <fullName evidence="1">Uncharacterized protein</fullName>
    </submittedName>
</protein>
<dbReference type="Proteomes" id="UP000215590">
    <property type="component" value="Unassembled WGS sequence"/>
</dbReference>
<accession>A0A256FWG7</accession>
<organism evidence="1 2">
    <name type="scientific">Brucella thiophenivorans</name>
    <dbReference type="NCBI Taxonomy" id="571255"/>
    <lineage>
        <taxon>Bacteria</taxon>
        <taxon>Pseudomonadati</taxon>
        <taxon>Pseudomonadota</taxon>
        <taxon>Alphaproteobacteria</taxon>
        <taxon>Hyphomicrobiales</taxon>
        <taxon>Brucellaceae</taxon>
        <taxon>Brucella/Ochrobactrum group</taxon>
        <taxon>Brucella</taxon>
    </lineage>
</organism>
<comment type="caution">
    <text evidence="1">The sequence shown here is derived from an EMBL/GenBank/DDBJ whole genome shotgun (WGS) entry which is preliminary data.</text>
</comment>
<dbReference type="AlphaFoldDB" id="A0A256FWG7"/>
<name>A0A256FWG7_9HYPH</name>
<proteinExistence type="predicted"/>
<evidence type="ECO:0000313" key="1">
    <source>
        <dbReference type="EMBL" id="OYR18781.1"/>
    </source>
</evidence>
<gene>
    <name evidence="1" type="ORF">CEV31_2118</name>
</gene>
<reference evidence="1 2" key="1">
    <citation type="submission" date="2017-07" db="EMBL/GenBank/DDBJ databases">
        <title>Phylogenetic study on the rhizospheric bacterium Ochrobactrum sp. A44.</title>
        <authorList>
            <person name="Krzyzanowska D.M."/>
            <person name="Ossowicki A."/>
            <person name="Rajewska M."/>
            <person name="Maciag T."/>
            <person name="Kaczynski Z."/>
            <person name="Czerwicka M."/>
            <person name="Jafra S."/>
        </authorList>
    </citation>
    <scope>NUCLEOTIDE SEQUENCE [LARGE SCALE GENOMIC DNA]</scope>
    <source>
        <strain evidence="1 2">DSM 7216</strain>
    </source>
</reference>
<sequence length="40" mass="4782">MIYIKYFLIYIQWSEINRTLHCIYKLVGCELNTADTILKG</sequence>
<dbReference type="EMBL" id="NNRJ01000019">
    <property type="protein sequence ID" value="OYR18781.1"/>
    <property type="molecule type" value="Genomic_DNA"/>
</dbReference>